<evidence type="ECO:0000259" key="1">
    <source>
        <dbReference type="Pfam" id="PF16347"/>
    </source>
</evidence>
<feature type="domain" description="N-sulphoglucosamine sulphohydrolase C-terminal" evidence="1">
    <location>
        <begin position="1"/>
        <end position="46"/>
    </location>
</feature>
<proteinExistence type="predicted"/>
<reference evidence="2" key="1">
    <citation type="journal article" date="2020" name="mSystems">
        <title>Genome- and Community-Level Interaction Insights into Carbon Utilization and Element Cycling Functions of Hydrothermarchaeota in Hydrothermal Sediment.</title>
        <authorList>
            <person name="Zhou Z."/>
            <person name="Liu Y."/>
            <person name="Xu W."/>
            <person name="Pan J."/>
            <person name="Luo Z.H."/>
            <person name="Li M."/>
        </authorList>
    </citation>
    <scope>NUCLEOTIDE SEQUENCE [LARGE SCALE GENOMIC DNA]</scope>
    <source>
        <strain evidence="2">HyVt-345</strain>
    </source>
</reference>
<organism evidence="2">
    <name type="scientific">Pricia antarctica</name>
    <dbReference type="NCBI Taxonomy" id="641691"/>
    <lineage>
        <taxon>Bacteria</taxon>
        <taxon>Pseudomonadati</taxon>
        <taxon>Bacteroidota</taxon>
        <taxon>Flavobacteriia</taxon>
        <taxon>Flavobacteriales</taxon>
        <taxon>Flavobacteriaceae</taxon>
        <taxon>Pricia</taxon>
    </lineage>
</organism>
<protein>
    <submittedName>
        <fullName evidence="2">DUF4976 domain-containing protein</fullName>
    </submittedName>
</protein>
<dbReference type="Pfam" id="PF16347">
    <property type="entry name" value="SGSH_C"/>
    <property type="match status" value="1"/>
</dbReference>
<dbReference type="AlphaFoldDB" id="A0A831QTJ1"/>
<dbReference type="InterPro" id="IPR032506">
    <property type="entry name" value="SGSH_C"/>
</dbReference>
<name>A0A831QTJ1_9FLAO</name>
<dbReference type="EMBL" id="DRGL01000069">
    <property type="protein sequence ID" value="HEA22874.1"/>
    <property type="molecule type" value="Genomic_DNA"/>
</dbReference>
<comment type="caution">
    <text evidence="2">The sequence shown here is derived from an EMBL/GenBank/DDBJ whole genome shotgun (WGS) entry which is preliminary data.</text>
</comment>
<gene>
    <name evidence="2" type="ORF">ENH87_18420</name>
</gene>
<accession>A0A831QTJ1</accession>
<sequence length="114" mass="13793">MHFYYDIDTWEFYDLEQIPQELKNSIQVSAYTELIEMMHHKLYIVQKVYKVTDKEFEKRRKKSRESLRLFQYIARDINSIIARLLKYSIELSVREFKISFVVSVGDSKSSNFHA</sequence>
<evidence type="ECO:0000313" key="2">
    <source>
        <dbReference type="EMBL" id="HEA22874.1"/>
    </source>
</evidence>
<dbReference type="Proteomes" id="UP000886191">
    <property type="component" value="Unassembled WGS sequence"/>
</dbReference>